<organism evidence="1 2">
    <name type="scientific">Candidatus Nitrosopumilus sediminis</name>
    <dbReference type="NCBI Taxonomy" id="1229909"/>
    <lineage>
        <taxon>Archaea</taxon>
        <taxon>Nitrososphaerota</taxon>
        <taxon>Nitrososphaeria</taxon>
        <taxon>Nitrosopumilales</taxon>
        <taxon>Nitrosopumilaceae</taxon>
        <taxon>Nitrosopumilus</taxon>
    </lineage>
</organism>
<accession>K0BHF1</accession>
<proteinExistence type="predicted"/>
<evidence type="ECO:0008006" key="3">
    <source>
        <dbReference type="Google" id="ProtNLM"/>
    </source>
</evidence>
<dbReference type="PATRIC" id="fig|1229909.8.peg.2106"/>
<reference evidence="1 2" key="1">
    <citation type="journal article" date="2012" name="J. Bacteriol.">
        <title>Draft Genome Sequence of an Ammonia-Oxidizing Archaeon, "Candidatus Nitrosopumilus sediminis" AR2, from Svalbard in the Arctic Circle.</title>
        <authorList>
            <person name="Park S.J."/>
            <person name="Kim J.G."/>
            <person name="Jung M.Y."/>
            <person name="Kim S.J."/>
            <person name="Cha I.T."/>
            <person name="Ghai R."/>
            <person name="Martin-Cuadrado A.B."/>
            <person name="Rodriguez-Valera F."/>
            <person name="Rhee S.K."/>
        </authorList>
    </citation>
    <scope>NUCLEOTIDE SEQUENCE [LARGE SCALE GENOMIC DNA]</scope>
    <source>
        <strain evidence="1 2">AR2</strain>
    </source>
</reference>
<dbReference type="STRING" id="1229909.NSED_09665"/>
<gene>
    <name evidence="1" type="ORF">NSED_09665</name>
</gene>
<dbReference type="GeneID" id="13697181"/>
<name>K0BHF1_9ARCH</name>
<dbReference type="Proteomes" id="UP000006100">
    <property type="component" value="Chromosome"/>
</dbReference>
<evidence type="ECO:0000313" key="1">
    <source>
        <dbReference type="EMBL" id="AFS83721.1"/>
    </source>
</evidence>
<dbReference type="EMBL" id="CP003843">
    <property type="protein sequence ID" value="AFS83721.1"/>
    <property type="molecule type" value="Genomic_DNA"/>
</dbReference>
<keyword evidence="2" id="KW-1185">Reference proteome</keyword>
<evidence type="ECO:0000313" key="2">
    <source>
        <dbReference type="Proteomes" id="UP000006100"/>
    </source>
</evidence>
<dbReference type="OrthoDB" id="8874at2157"/>
<dbReference type="KEGG" id="nir:NSED_09665"/>
<dbReference type="AlphaFoldDB" id="K0BHF1"/>
<dbReference type="eggNOG" id="arCOG08807">
    <property type="taxonomic scope" value="Archaea"/>
</dbReference>
<protein>
    <recommendedName>
        <fullName evidence="3">PH domain-containing protein</fullName>
    </recommendedName>
</protein>
<sequence>MEPEEKIQAHLVSVWREGKKFFSIGGKEGMLVLTDKHLMFIHKTESKMNWWKAITQRQVINFIKSKNTMIRHDGYNEEDLMNDCEDDRNIELSFDDISSISFTEKDWGSSLQLEYHKDGKEEKFQYSIAQDWVKYPVKEPTKYMKVDWKPFVQYIKDRQKFTK</sequence>
<dbReference type="HOGENOM" id="CLU_1640044_0_0_2"/>
<dbReference type="RefSeq" id="WP_014966085.1">
    <property type="nucleotide sequence ID" value="NC_018656.1"/>
</dbReference>